<evidence type="ECO:0000313" key="2">
    <source>
        <dbReference type="Proteomes" id="UP000824120"/>
    </source>
</evidence>
<reference evidence="1 2" key="1">
    <citation type="submission" date="2020-09" db="EMBL/GenBank/DDBJ databases">
        <title>De no assembly of potato wild relative species, Solanum commersonii.</title>
        <authorList>
            <person name="Cho K."/>
        </authorList>
    </citation>
    <scope>NUCLEOTIDE SEQUENCE [LARGE SCALE GENOMIC DNA]</scope>
    <source>
        <strain evidence="1">LZ3.2</strain>
        <tissue evidence="1">Leaf</tissue>
    </source>
</reference>
<evidence type="ECO:0000313" key="1">
    <source>
        <dbReference type="EMBL" id="KAG5611899.1"/>
    </source>
</evidence>
<gene>
    <name evidence="1" type="ORF">H5410_023180</name>
</gene>
<comment type="caution">
    <text evidence="1">The sequence shown here is derived from an EMBL/GenBank/DDBJ whole genome shotgun (WGS) entry which is preliminary data.</text>
</comment>
<dbReference type="Proteomes" id="UP000824120">
    <property type="component" value="Chromosome 4"/>
</dbReference>
<dbReference type="EMBL" id="JACXVP010000004">
    <property type="protein sequence ID" value="KAG5611899.1"/>
    <property type="molecule type" value="Genomic_DNA"/>
</dbReference>
<dbReference type="AlphaFoldDB" id="A0A9J5ZG42"/>
<accession>A0A9J5ZG42</accession>
<sequence length="72" mass="8083">MFHLMLGSVTFDEKSVVADGTRRLFESLLARPLFAPMKPFCIITFGDLTLAHYSDSESLSTTDFLCFGLNIF</sequence>
<protein>
    <submittedName>
        <fullName evidence="1">Uncharacterized protein</fullName>
    </submittedName>
</protein>
<proteinExistence type="predicted"/>
<organism evidence="1 2">
    <name type="scientific">Solanum commersonii</name>
    <name type="common">Commerson's wild potato</name>
    <name type="synonym">Commerson's nightshade</name>
    <dbReference type="NCBI Taxonomy" id="4109"/>
    <lineage>
        <taxon>Eukaryota</taxon>
        <taxon>Viridiplantae</taxon>
        <taxon>Streptophyta</taxon>
        <taxon>Embryophyta</taxon>
        <taxon>Tracheophyta</taxon>
        <taxon>Spermatophyta</taxon>
        <taxon>Magnoliopsida</taxon>
        <taxon>eudicotyledons</taxon>
        <taxon>Gunneridae</taxon>
        <taxon>Pentapetalae</taxon>
        <taxon>asterids</taxon>
        <taxon>lamiids</taxon>
        <taxon>Solanales</taxon>
        <taxon>Solanaceae</taxon>
        <taxon>Solanoideae</taxon>
        <taxon>Solaneae</taxon>
        <taxon>Solanum</taxon>
    </lineage>
</organism>
<name>A0A9J5ZG42_SOLCO</name>
<keyword evidence="2" id="KW-1185">Reference proteome</keyword>